<accession>A0AAE0N0Q6</accession>
<evidence type="ECO:0000313" key="3">
    <source>
        <dbReference type="Proteomes" id="UP001287356"/>
    </source>
</evidence>
<feature type="region of interest" description="Disordered" evidence="1">
    <location>
        <begin position="32"/>
        <end position="59"/>
    </location>
</feature>
<organism evidence="2 3">
    <name type="scientific">Lasiosphaeria ovina</name>
    <dbReference type="NCBI Taxonomy" id="92902"/>
    <lineage>
        <taxon>Eukaryota</taxon>
        <taxon>Fungi</taxon>
        <taxon>Dikarya</taxon>
        <taxon>Ascomycota</taxon>
        <taxon>Pezizomycotina</taxon>
        <taxon>Sordariomycetes</taxon>
        <taxon>Sordariomycetidae</taxon>
        <taxon>Sordariales</taxon>
        <taxon>Lasiosphaeriaceae</taxon>
        <taxon>Lasiosphaeria</taxon>
    </lineage>
</organism>
<dbReference type="EMBL" id="JAULSN010000008">
    <property type="protein sequence ID" value="KAK3365908.1"/>
    <property type="molecule type" value="Genomic_DNA"/>
</dbReference>
<evidence type="ECO:0000256" key="1">
    <source>
        <dbReference type="SAM" id="MobiDB-lite"/>
    </source>
</evidence>
<dbReference type="Proteomes" id="UP001287356">
    <property type="component" value="Unassembled WGS sequence"/>
</dbReference>
<dbReference type="AlphaFoldDB" id="A0AAE0N0Q6"/>
<comment type="caution">
    <text evidence="2">The sequence shown here is derived from an EMBL/GenBank/DDBJ whole genome shotgun (WGS) entry which is preliminary data.</text>
</comment>
<evidence type="ECO:0000313" key="2">
    <source>
        <dbReference type="EMBL" id="KAK3365908.1"/>
    </source>
</evidence>
<protein>
    <submittedName>
        <fullName evidence="2">Uncharacterized protein</fullName>
    </submittedName>
</protein>
<reference evidence="2" key="2">
    <citation type="submission" date="2023-06" db="EMBL/GenBank/DDBJ databases">
        <authorList>
            <consortium name="Lawrence Berkeley National Laboratory"/>
            <person name="Haridas S."/>
            <person name="Hensen N."/>
            <person name="Bonometti L."/>
            <person name="Westerberg I."/>
            <person name="Brannstrom I.O."/>
            <person name="Guillou S."/>
            <person name="Cros-Aarteil S."/>
            <person name="Calhoun S."/>
            <person name="Kuo A."/>
            <person name="Mondo S."/>
            <person name="Pangilinan J."/>
            <person name="Riley R."/>
            <person name="Labutti K."/>
            <person name="Andreopoulos B."/>
            <person name="Lipzen A."/>
            <person name="Chen C."/>
            <person name="Yanf M."/>
            <person name="Daum C."/>
            <person name="Ng V."/>
            <person name="Clum A."/>
            <person name="Steindorff A."/>
            <person name="Ohm R."/>
            <person name="Martin F."/>
            <person name="Silar P."/>
            <person name="Natvig D."/>
            <person name="Lalanne C."/>
            <person name="Gautier V."/>
            <person name="Ament-Velasquez S.L."/>
            <person name="Kruys A."/>
            <person name="Hutchinson M.I."/>
            <person name="Powell A.J."/>
            <person name="Barry K."/>
            <person name="Miller A.N."/>
            <person name="Grigoriev I.V."/>
            <person name="Debuchy R."/>
            <person name="Gladieux P."/>
            <person name="Thoren M.H."/>
            <person name="Johannesson H."/>
        </authorList>
    </citation>
    <scope>NUCLEOTIDE SEQUENCE</scope>
    <source>
        <strain evidence="2">CBS 958.72</strain>
    </source>
</reference>
<sequence>MWQQHRQLFAWIFQPDDLRVRGCVWAMHGHGWAGKKEKANPNENKKRAPFTAPGQKNKQKKCCGVFPGDPSNKLHKPPPQIFFWGNRENQQGKARQGKASVDGKVGEVCMGNTCWPVVWPVIVTALTPHLTRCRRRYRPRWLAGLPTYVCRRTCSNGTDIMRQTERLEHHGVSSQFRRRPHHGIRSRGQQARLTWFELGVCVPACRVTGPNTAQLL</sequence>
<feature type="compositionally biased region" description="Basic and acidic residues" evidence="1">
    <location>
        <begin position="34"/>
        <end position="46"/>
    </location>
</feature>
<reference evidence="2" key="1">
    <citation type="journal article" date="2023" name="Mol. Phylogenet. Evol.">
        <title>Genome-scale phylogeny and comparative genomics of the fungal order Sordariales.</title>
        <authorList>
            <person name="Hensen N."/>
            <person name="Bonometti L."/>
            <person name="Westerberg I."/>
            <person name="Brannstrom I.O."/>
            <person name="Guillou S."/>
            <person name="Cros-Aarteil S."/>
            <person name="Calhoun S."/>
            <person name="Haridas S."/>
            <person name="Kuo A."/>
            <person name="Mondo S."/>
            <person name="Pangilinan J."/>
            <person name="Riley R."/>
            <person name="LaButti K."/>
            <person name="Andreopoulos B."/>
            <person name="Lipzen A."/>
            <person name="Chen C."/>
            <person name="Yan M."/>
            <person name="Daum C."/>
            <person name="Ng V."/>
            <person name="Clum A."/>
            <person name="Steindorff A."/>
            <person name="Ohm R.A."/>
            <person name="Martin F."/>
            <person name="Silar P."/>
            <person name="Natvig D.O."/>
            <person name="Lalanne C."/>
            <person name="Gautier V."/>
            <person name="Ament-Velasquez S.L."/>
            <person name="Kruys A."/>
            <person name="Hutchinson M.I."/>
            <person name="Powell A.J."/>
            <person name="Barry K."/>
            <person name="Miller A.N."/>
            <person name="Grigoriev I.V."/>
            <person name="Debuchy R."/>
            <person name="Gladieux P."/>
            <person name="Hiltunen Thoren M."/>
            <person name="Johannesson H."/>
        </authorList>
    </citation>
    <scope>NUCLEOTIDE SEQUENCE</scope>
    <source>
        <strain evidence="2">CBS 958.72</strain>
    </source>
</reference>
<gene>
    <name evidence="2" type="ORF">B0T24DRAFT_405708</name>
</gene>
<proteinExistence type="predicted"/>
<keyword evidence="3" id="KW-1185">Reference proteome</keyword>
<name>A0AAE0N0Q6_9PEZI</name>